<reference evidence="1" key="3">
    <citation type="submission" date="2022-12" db="EMBL/GenBank/DDBJ databases">
        <authorList>
            <person name="Sun Q."/>
            <person name="Zhou Y."/>
        </authorList>
    </citation>
    <scope>NUCLEOTIDE SEQUENCE</scope>
    <source>
        <strain evidence="1">CGMCC 1.15034</strain>
    </source>
</reference>
<reference evidence="1" key="1">
    <citation type="journal article" date="2014" name="Int. J. Syst. Evol. Microbiol.">
        <title>Complete genome sequence of Corynebacterium casei LMG S-19264T (=DSM 44701T), isolated from a smear-ripened cheese.</title>
        <authorList>
            <consortium name="US DOE Joint Genome Institute (JGI-PGF)"/>
            <person name="Walter F."/>
            <person name="Albersmeier A."/>
            <person name="Kalinowski J."/>
            <person name="Ruckert C."/>
        </authorList>
    </citation>
    <scope>NUCLEOTIDE SEQUENCE</scope>
    <source>
        <strain evidence="1">CGMCC 1.15034</strain>
    </source>
</reference>
<dbReference type="OrthoDB" id="8478207at2"/>
<gene>
    <name evidence="1" type="ORF">GCM10010987_56560</name>
    <name evidence="2" type="ORF">XH86_34385</name>
</gene>
<organism evidence="1 4">
    <name type="scientific">Bradyrhizobium guangdongense</name>
    <dbReference type="NCBI Taxonomy" id="1325090"/>
    <lineage>
        <taxon>Bacteria</taxon>
        <taxon>Pseudomonadati</taxon>
        <taxon>Pseudomonadota</taxon>
        <taxon>Alphaproteobacteria</taxon>
        <taxon>Hyphomicrobiales</taxon>
        <taxon>Nitrobacteraceae</taxon>
        <taxon>Bradyrhizobium</taxon>
    </lineage>
</organism>
<name>A0A410VEV1_9BRAD</name>
<evidence type="ECO:0000313" key="3">
    <source>
        <dbReference type="Proteomes" id="UP000593880"/>
    </source>
</evidence>
<dbReference type="EMBL" id="CP030057">
    <property type="protein sequence ID" value="QOZ63254.1"/>
    <property type="molecule type" value="Genomic_DNA"/>
</dbReference>
<dbReference type="AlphaFoldDB" id="A0A410VEV1"/>
<keyword evidence="3" id="KW-1185">Reference proteome</keyword>
<dbReference type="GO" id="GO:0008641">
    <property type="term" value="F:ubiquitin-like modifier activating enzyme activity"/>
    <property type="evidence" value="ECO:0007669"/>
    <property type="project" value="InterPro"/>
</dbReference>
<accession>A0A410VEV1</accession>
<dbReference type="Gene3D" id="3.40.50.720">
    <property type="entry name" value="NAD(P)-binding Rossmann-like Domain"/>
    <property type="match status" value="1"/>
</dbReference>
<protein>
    <recommendedName>
        <fullName evidence="5">THIF-type NAD/FAD binding fold domain-containing protein</fullName>
    </recommendedName>
</protein>
<evidence type="ECO:0008006" key="5">
    <source>
        <dbReference type="Google" id="ProtNLM"/>
    </source>
</evidence>
<evidence type="ECO:0000313" key="1">
    <source>
        <dbReference type="EMBL" id="GGI29858.1"/>
    </source>
</evidence>
<evidence type="ECO:0000313" key="4">
    <source>
        <dbReference type="Proteomes" id="UP000625079"/>
    </source>
</evidence>
<dbReference type="InterPro" id="IPR035985">
    <property type="entry name" value="Ubiquitin-activating_enz"/>
</dbReference>
<dbReference type="EMBL" id="BMHC01000016">
    <property type="protein sequence ID" value="GGI29858.1"/>
    <property type="molecule type" value="Genomic_DNA"/>
</dbReference>
<dbReference type="SUPFAM" id="SSF69572">
    <property type="entry name" value="Activating enzymes of the ubiquitin-like proteins"/>
    <property type="match status" value="1"/>
</dbReference>
<dbReference type="Proteomes" id="UP000593880">
    <property type="component" value="Chromosome"/>
</dbReference>
<proteinExistence type="predicted"/>
<dbReference type="Proteomes" id="UP000625079">
    <property type="component" value="Unassembled WGS sequence"/>
</dbReference>
<reference evidence="2 3" key="2">
    <citation type="submission" date="2018-06" db="EMBL/GenBank/DDBJ databases">
        <title>Comparative genomics of rhizobia nodulating Arachis hypogaea in China.</title>
        <authorList>
            <person name="Li Y."/>
        </authorList>
    </citation>
    <scope>NUCLEOTIDE SEQUENCE [LARGE SCALE GENOMIC DNA]</scope>
    <source>
        <strain evidence="2 3">CCBAU 51658</strain>
    </source>
</reference>
<evidence type="ECO:0000313" key="2">
    <source>
        <dbReference type="EMBL" id="QOZ63254.1"/>
    </source>
</evidence>
<sequence length="431" mass="46375">MSLREALDRTLRLMRDDIGQTADDEMLISALTETVVVITANAENLATHSAQTAFVTAAILMARSAHRVHLIAPDVALSRVQPPLSGRTLVTGLVEIGRDMLPGIAFETQVPNGHVDLAIVLGDSSLSVQASQVISLNASDWTGTITRYTGATPWQGTSWPIGGMAAGAMAATEAFKIAMRSLKAHAHNPGIMMEMFAPIEDGSFQLAPPQTSCISDLGNFDCVSGGAITHSLMYVLARLPGVQACSRVFEPESAGLSNLNRYMLLRWSHRDASKAKDLQQICEGTGIAIEPVPRRFEDDSDITLRPLVIVGVDDIPSRWYVQRTGPQWLGIGATTHWSAMASYHERGSGGCAECLHPYDDLDASPIPTVAFVSFWAGLLTAVYFLRHRSGGLSSAGLEQQVYLTPLQFANVMWAGVPACPSCPTCAREREG</sequence>